<evidence type="ECO:0000256" key="3">
    <source>
        <dbReference type="ARBA" id="ARBA00038922"/>
    </source>
</evidence>
<dbReference type="CDD" id="cd00165">
    <property type="entry name" value="S4"/>
    <property type="match status" value="1"/>
</dbReference>
<evidence type="ECO:0000256" key="8">
    <source>
        <dbReference type="ARBA" id="ARBA00042890"/>
    </source>
</evidence>
<comment type="catalytic activity">
    <reaction evidence="1">
        <text>uridine(35) in tRNA(Tyr) = pseudouridine(35) in tRNA(Tyr)</text>
        <dbReference type="Rhea" id="RHEA:60556"/>
        <dbReference type="Rhea" id="RHEA-COMP:15607"/>
        <dbReference type="Rhea" id="RHEA-COMP:15608"/>
        <dbReference type="ChEBI" id="CHEBI:65314"/>
        <dbReference type="ChEBI" id="CHEBI:65315"/>
    </reaction>
</comment>
<dbReference type="GO" id="GO:0006396">
    <property type="term" value="P:RNA processing"/>
    <property type="evidence" value="ECO:0007669"/>
    <property type="project" value="UniProtKB-ARBA"/>
</dbReference>
<dbReference type="InterPro" id="IPR050343">
    <property type="entry name" value="RsuA_PseudoU_synthase"/>
</dbReference>
<dbReference type="InterPro" id="IPR020103">
    <property type="entry name" value="PsdUridine_synth_cat_dom_sf"/>
</dbReference>
<reference evidence="12 13" key="1">
    <citation type="journal article" date="2017" name="Eur. J. Clin. Microbiol. Infect. Dis.">
        <title>Uncommonly isolated clinical Pseudomonas: identification and phylogenetic assignation.</title>
        <authorList>
            <person name="Mulet M."/>
            <person name="Gomila M."/>
            <person name="Ramirez A."/>
            <person name="Cardew S."/>
            <person name="Moore E.R."/>
            <person name="Lalucat J."/>
            <person name="Garcia-Valdes E."/>
        </authorList>
    </citation>
    <scope>NUCLEOTIDE SEQUENCE [LARGE SCALE GENOMIC DNA]</scope>
    <source>
        <strain evidence="12 13">SD129</strain>
    </source>
</reference>
<gene>
    <name evidence="12" type="ORF">DN820_10650</name>
</gene>
<feature type="domain" description="RNA-binding S4" evidence="11">
    <location>
        <begin position="5"/>
        <end position="70"/>
    </location>
</feature>
<dbReference type="SMART" id="SM00363">
    <property type="entry name" value="S4"/>
    <property type="match status" value="1"/>
</dbReference>
<protein>
    <recommendedName>
        <fullName evidence="4">Dual-specificity RNA pseudouridine synthase RluF</fullName>
        <ecNumber evidence="3">5.4.99.21</ecNumber>
    </recommendedName>
    <alternativeName>
        <fullName evidence="6">23S rRNA pseudouridine(2604) synthase</fullName>
    </alternativeName>
    <alternativeName>
        <fullName evidence="8">Ribosomal large subunit pseudouridine synthase F</fullName>
    </alternativeName>
    <alternativeName>
        <fullName evidence="7">rRNA pseudouridylate synthase F</fullName>
    </alternativeName>
    <alternativeName>
        <fullName evidence="9">rRNA-uridine isomerase F</fullName>
    </alternativeName>
    <alternativeName>
        <fullName evidence="5">tRNA(Tyr) pseudouridine(35) synthase</fullName>
    </alternativeName>
</protein>
<evidence type="ECO:0000259" key="11">
    <source>
        <dbReference type="SMART" id="SM00363"/>
    </source>
</evidence>
<dbReference type="PROSITE" id="PS50889">
    <property type="entry name" value="S4"/>
    <property type="match status" value="1"/>
</dbReference>
<evidence type="ECO:0000256" key="1">
    <source>
        <dbReference type="ARBA" id="ARBA00036390"/>
    </source>
</evidence>
<dbReference type="InterPro" id="IPR002942">
    <property type="entry name" value="S4_RNA-bd"/>
</dbReference>
<evidence type="ECO:0000313" key="13">
    <source>
        <dbReference type="Proteomes" id="UP000306753"/>
    </source>
</evidence>
<accession>A0A5R9QEJ0</accession>
<comment type="caution">
    <text evidence="12">The sequence shown here is derived from an EMBL/GenBank/DDBJ whole genome shotgun (WGS) entry which is preliminary data.</text>
</comment>
<comment type="catalytic activity">
    <reaction evidence="2">
        <text>uridine(2604) in 23S rRNA = pseudouridine(2604) in 23S rRNA</text>
        <dbReference type="Rhea" id="RHEA:38875"/>
        <dbReference type="Rhea" id="RHEA-COMP:10093"/>
        <dbReference type="Rhea" id="RHEA-COMP:10094"/>
        <dbReference type="ChEBI" id="CHEBI:65314"/>
        <dbReference type="ChEBI" id="CHEBI:65315"/>
        <dbReference type="EC" id="5.4.99.21"/>
    </reaction>
</comment>
<keyword evidence="10" id="KW-0694">RNA-binding</keyword>
<dbReference type="Proteomes" id="UP000306753">
    <property type="component" value="Unassembled WGS sequence"/>
</dbReference>
<dbReference type="EMBL" id="QLAG01000011">
    <property type="protein sequence ID" value="TLX63544.1"/>
    <property type="molecule type" value="Genomic_DNA"/>
</dbReference>
<evidence type="ECO:0000256" key="9">
    <source>
        <dbReference type="ARBA" id="ARBA00043147"/>
    </source>
</evidence>
<dbReference type="Gene3D" id="3.30.2350.10">
    <property type="entry name" value="Pseudouridine synthase"/>
    <property type="match status" value="1"/>
</dbReference>
<name>A0A5R9QEJ0_9GAMM</name>
<evidence type="ECO:0000256" key="4">
    <source>
        <dbReference type="ARBA" id="ARBA00039989"/>
    </source>
</evidence>
<evidence type="ECO:0000256" key="10">
    <source>
        <dbReference type="PROSITE-ProRule" id="PRU00182"/>
    </source>
</evidence>
<dbReference type="EC" id="5.4.99.21" evidence="3"/>
<sequence>MTEPVRLSKRVADQLRCSRREAELYIEGGWISVDGQVIEAPFRKVSQDATIELLPGATATEVPPVTLLWHKPAGIDGAEAILSADQRWSADPTRLATLQRHLLRHTQLFSLAPEASGLVVFSQQRGTIRSLTENGHKLEQEYVVEVSGEADARALERLARGYTHRGVSLPKAKASWQNETHLRIALKGPRQDDLRQLCEAVGLRLLGSKRIRIGRVSMAKLPAGQWRYLTDNERF</sequence>
<evidence type="ECO:0000256" key="5">
    <source>
        <dbReference type="ARBA" id="ARBA00041420"/>
    </source>
</evidence>
<dbReference type="PANTHER" id="PTHR47683">
    <property type="entry name" value="PSEUDOURIDINE SYNTHASE FAMILY PROTEIN-RELATED"/>
    <property type="match status" value="1"/>
</dbReference>
<dbReference type="GO" id="GO:0160138">
    <property type="term" value="F:23S rRNA pseudouridine(2604) synthase activity"/>
    <property type="evidence" value="ECO:0007669"/>
    <property type="project" value="UniProtKB-EC"/>
</dbReference>
<dbReference type="InterPro" id="IPR036986">
    <property type="entry name" value="S4_RNA-bd_sf"/>
</dbReference>
<dbReference type="GO" id="GO:0001522">
    <property type="term" value="P:pseudouridine synthesis"/>
    <property type="evidence" value="ECO:0007669"/>
    <property type="project" value="InterPro"/>
</dbReference>
<evidence type="ECO:0000256" key="7">
    <source>
        <dbReference type="ARBA" id="ARBA00042843"/>
    </source>
</evidence>
<dbReference type="SUPFAM" id="SSF55174">
    <property type="entry name" value="Alpha-L RNA-binding motif"/>
    <property type="match status" value="1"/>
</dbReference>
<keyword evidence="13" id="KW-1185">Reference proteome</keyword>
<evidence type="ECO:0000256" key="2">
    <source>
        <dbReference type="ARBA" id="ARBA00036535"/>
    </source>
</evidence>
<dbReference type="Gene3D" id="3.10.290.10">
    <property type="entry name" value="RNA-binding S4 domain"/>
    <property type="match status" value="1"/>
</dbReference>
<dbReference type="AlphaFoldDB" id="A0A5R9QEJ0"/>
<dbReference type="RefSeq" id="WP_138411699.1">
    <property type="nucleotide sequence ID" value="NZ_QLAG01000011.1"/>
</dbReference>
<evidence type="ECO:0000256" key="6">
    <source>
        <dbReference type="ARBA" id="ARBA00041697"/>
    </source>
</evidence>
<evidence type="ECO:0000313" key="12">
    <source>
        <dbReference type="EMBL" id="TLX63544.1"/>
    </source>
</evidence>
<dbReference type="SUPFAM" id="SSF55120">
    <property type="entry name" value="Pseudouridine synthase"/>
    <property type="match status" value="1"/>
</dbReference>
<dbReference type="GO" id="GO:0003723">
    <property type="term" value="F:RNA binding"/>
    <property type="evidence" value="ECO:0007669"/>
    <property type="project" value="UniProtKB-KW"/>
</dbReference>
<organism evidence="12 13">
    <name type="scientific">Stutzerimonas nosocomialis</name>
    <dbReference type="NCBI Taxonomy" id="1056496"/>
    <lineage>
        <taxon>Bacteria</taxon>
        <taxon>Pseudomonadati</taxon>
        <taxon>Pseudomonadota</taxon>
        <taxon>Gammaproteobacteria</taxon>
        <taxon>Pseudomonadales</taxon>
        <taxon>Pseudomonadaceae</taxon>
        <taxon>Stutzerimonas</taxon>
    </lineage>
</organism>
<dbReference type="PANTHER" id="PTHR47683:SF2">
    <property type="entry name" value="RNA-BINDING S4 DOMAIN-CONTAINING PROTEIN"/>
    <property type="match status" value="1"/>
</dbReference>
<proteinExistence type="predicted"/>